<feature type="chain" id="PRO_5031085902" description="Peptidase S1 domain-containing protein" evidence="4">
    <location>
        <begin position="25"/>
        <end position="222"/>
    </location>
</feature>
<evidence type="ECO:0000313" key="6">
    <source>
        <dbReference type="EMBL" id="CAD7204430.1"/>
    </source>
</evidence>
<dbReference type="PANTHER" id="PTHR24252">
    <property type="entry name" value="ACROSIN-RELATED"/>
    <property type="match status" value="1"/>
</dbReference>
<dbReference type="SMART" id="SM00020">
    <property type="entry name" value="Tryp_SPc"/>
    <property type="match status" value="1"/>
</dbReference>
<dbReference type="InterPro" id="IPR018114">
    <property type="entry name" value="TRYPSIN_HIS"/>
</dbReference>
<sequence length="222" mass="24941">MVALGRALVIVLGIVCFLGDLAESRRPKNGKARRRKQFRKSQQTRRIVGGMISNIDKFPFQLSLRSSMKSRDYNPLHTCGAALIHRSWVLTAAHCVSQHLSDTSSTLYFPPCVLEVMAGTDLVHGSGQRRTVRQVFIHPNYTSNYVINDIALLKVSFPFELSEKVKPIVLAPSGYTFLSWDQRHHDRLGIYTGQYQLSYSVPRSSVNYHPVGIPFCLGPTPP</sequence>
<keyword evidence="3" id="KW-1015">Disulfide bond</keyword>
<feature type="signal peptide" evidence="4">
    <location>
        <begin position="1"/>
        <end position="24"/>
    </location>
</feature>
<dbReference type="GO" id="GO:0004252">
    <property type="term" value="F:serine-type endopeptidase activity"/>
    <property type="evidence" value="ECO:0007669"/>
    <property type="project" value="InterPro"/>
</dbReference>
<dbReference type="InterPro" id="IPR009003">
    <property type="entry name" value="Peptidase_S1_PA"/>
</dbReference>
<evidence type="ECO:0000256" key="1">
    <source>
        <dbReference type="ARBA" id="ARBA00022670"/>
    </source>
</evidence>
<protein>
    <recommendedName>
        <fullName evidence="5">Peptidase S1 domain-containing protein</fullName>
    </recommendedName>
</protein>
<organism evidence="6">
    <name type="scientific">Timema douglasi</name>
    <name type="common">Walking stick</name>
    <dbReference type="NCBI Taxonomy" id="61478"/>
    <lineage>
        <taxon>Eukaryota</taxon>
        <taxon>Metazoa</taxon>
        <taxon>Ecdysozoa</taxon>
        <taxon>Arthropoda</taxon>
        <taxon>Hexapoda</taxon>
        <taxon>Insecta</taxon>
        <taxon>Pterygota</taxon>
        <taxon>Neoptera</taxon>
        <taxon>Polyneoptera</taxon>
        <taxon>Phasmatodea</taxon>
        <taxon>Timematodea</taxon>
        <taxon>Timematoidea</taxon>
        <taxon>Timematidae</taxon>
        <taxon>Timema</taxon>
    </lineage>
</organism>
<dbReference type="InterPro" id="IPR001254">
    <property type="entry name" value="Trypsin_dom"/>
</dbReference>
<evidence type="ECO:0000256" key="2">
    <source>
        <dbReference type="ARBA" id="ARBA00022801"/>
    </source>
</evidence>
<gene>
    <name evidence="6" type="ORF">TDIB3V08_LOCUS10588</name>
</gene>
<evidence type="ECO:0000259" key="5">
    <source>
        <dbReference type="PROSITE" id="PS50240"/>
    </source>
</evidence>
<feature type="domain" description="Peptidase S1" evidence="5">
    <location>
        <begin position="47"/>
        <end position="175"/>
    </location>
</feature>
<keyword evidence="1" id="KW-0645">Protease</keyword>
<dbReference type="Pfam" id="PF00089">
    <property type="entry name" value="Trypsin"/>
    <property type="match status" value="1"/>
</dbReference>
<accession>A0A7R8VT86</accession>
<dbReference type="PANTHER" id="PTHR24252:SF17">
    <property type="entry name" value="SUPPRESSOR OF TUMORIGENICITY 14 PROTEIN HOMOLOG-RELATED"/>
    <property type="match status" value="1"/>
</dbReference>
<evidence type="ECO:0000256" key="3">
    <source>
        <dbReference type="ARBA" id="ARBA00023157"/>
    </source>
</evidence>
<dbReference type="PRINTS" id="PR00722">
    <property type="entry name" value="CHYMOTRYPSIN"/>
</dbReference>
<evidence type="ECO:0000256" key="4">
    <source>
        <dbReference type="SAM" id="SignalP"/>
    </source>
</evidence>
<dbReference type="PROSITE" id="PS00134">
    <property type="entry name" value="TRYPSIN_HIS"/>
    <property type="match status" value="1"/>
</dbReference>
<keyword evidence="4" id="KW-0732">Signal</keyword>
<dbReference type="FunFam" id="2.40.10.10:FF:000068">
    <property type="entry name" value="transmembrane protease serine 2"/>
    <property type="match status" value="1"/>
</dbReference>
<name>A0A7R8VT86_TIMDO</name>
<dbReference type="AlphaFoldDB" id="A0A7R8VT86"/>
<dbReference type="GO" id="GO:0006508">
    <property type="term" value="P:proteolysis"/>
    <property type="evidence" value="ECO:0007669"/>
    <property type="project" value="UniProtKB-KW"/>
</dbReference>
<dbReference type="PROSITE" id="PS50240">
    <property type="entry name" value="TRYPSIN_DOM"/>
    <property type="match status" value="1"/>
</dbReference>
<proteinExistence type="predicted"/>
<dbReference type="InterPro" id="IPR001314">
    <property type="entry name" value="Peptidase_S1A"/>
</dbReference>
<dbReference type="SUPFAM" id="SSF50494">
    <property type="entry name" value="Trypsin-like serine proteases"/>
    <property type="match status" value="1"/>
</dbReference>
<reference evidence="6" key="1">
    <citation type="submission" date="2020-11" db="EMBL/GenBank/DDBJ databases">
        <authorList>
            <person name="Tran Van P."/>
        </authorList>
    </citation>
    <scope>NUCLEOTIDE SEQUENCE</scope>
</reference>
<keyword evidence="2" id="KW-0378">Hydrolase</keyword>
<dbReference type="Gene3D" id="2.40.10.10">
    <property type="entry name" value="Trypsin-like serine proteases"/>
    <property type="match status" value="1"/>
</dbReference>
<dbReference type="EMBL" id="OA572354">
    <property type="protein sequence ID" value="CAD7204430.1"/>
    <property type="molecule type" value="Genomic_DNA"/>
</dbReference>
<dbReference type="InterPro" id="IPR043504">
    <property type="entry name" value="Peptidase_S1_PA_chymotrypsin"/>
</dbReference>